<organism evidence="1 2">
    <name type="scientific">Canavalia gladiata</name>
    <name type="common">Sword bean</name>
    <name type="synonym">Dolichos gladiatus</name>
    <dbReference type="NCBI Taxonomy" id="3824"/>
    <lineage>
        <taxon>Eukaryota</taxon>
        <taxon>Viridiplantae</taxon>
        <taxon>Streptophyta</taxon>
        <taxon>Embryophyta</taxon>
        <taxon>Tracheophyta</taxon>
        <taxon>Spermatophyta</taxon>
        <taxon>Magnoliopsida</taxon>
        <taxon>eudicotyledons</taxon>
        <taxon>Gunneridae</taxon>
        <taxon>Pentapetalae</taxon>
        <taxon>rosids</taxon>
        <taxon>fabids</taxon>
        <taxon>Fabales</taxon>
        <taxon>Fabaceae</taxon>
        <taxon>Papilionoideae</taxon>
        <taxon>50 kb inversion clade</taxon>
        <taxon>NPAAA clade</taxon>
        <taxon>indigoferoid/millettioid clade</taxon>
        <taxon>Phaseoleae</taxon>
        <taxon>Canavalia</taxon>
    </lineage>
</organism>
<evidence type="ECO:0000313" key="1">
    <source>
        <dbReference type="EMBL" id="KAK7338715.1"/>
    </source>
</evidence>
<name>A0AAN9LMB6_CANGL</name>
<proteinExistence type="predicted"/>
<accession>A0AAN9LMB6</accession>
<dbReference type="EMBL" id="JAYMYQ010000004">
    <property type="protein sequence ID" value="KAK7338715.1"/>
    <property type="molecule type" value="Genomic_DNA"/>
</dbReference>
<evidence type="ECO:0000313" key="2">
    <source>
        <dbReference type="Proteomes" id="UP001367508"/>
    </source>
</evidence>
<protein>
    <submittedName>
        <fullName evidence="1">Uncharacterized protein</fullName>
    </submittedName>
</protein>
<reference evidence="1 2" key="1">
    <citation type="submission" date="2024-01" db="EMBL/GenBank/DDBJ databases">
        <title>The genomes of 5 underutilized Papilionoideae crops provide insights into root nodulation and disease resistanc.</title>
        <authorList>
            <person name="Jiang F."/>
        </authorList>
    </citation>
    <scope>NUCLEOTIDE SEQUENCE [LARGE SCALE GENOMIC DNA]</scope>
    <source>
        <strain evidence="1">LVBAO_FW01</strain>
        <tissue evidence="1">Leaves</tissue>
    </source>
</reference>
<comment type="caution">
    <text evidence="1">The sequence shown here is derived from an EMBL/GenBank/DDBJ whole genome shotgun (WGS) entry which is preliminary data.</text>
</comment>
<gene>
    <name evidence="1" type="ORF">VNO77_19344</name>
</gene>
<dbReference type="Proteomes" id="UP001367508">
    <property type="component" value="Unassembled WGS sequence"/>
</dbReference>
<keyword evidence="2" id="KW-1185">Reference proteome</keyword>
<sequence>MQSVWFELRAETSQANYFTICTESSSGHYSSGAFPGKLLVKKCNPTCFSQLLLLCVGRGHDQTSPWELHEMRSLDPPTQGFYCKNSRTNLLQSLRNRVRGVDRIGFSMSRVVLETPAS</sequence>
<dbReference type="AlphaFoldDB" id="A0AAN9LMB6"/>